<dbReference type="EMBL" id="JGZJ01000001">
    <property type="protein sequence ID" value="KFI84813.1"/>
    <property type="molecule type" value="Genomic_DNA"/>
</dbReference>
<evidence type="ECO:0000313" key="3">
    <source>
        <dbReference type="Proteomes" id="UP000029109"/>
    </source>
</evidence>
<feature type="non-terminal residue" evidence="2">
    <location>
        <position position="208"/>
    </location>
</feature>
<gene>
    <name evidence="2" type="ORF">BPULL_0315</name>
</gene>
<dbReference type="PANTHER" id="PTHR35004">
    <property type="entry name" value="TRANSPOSASE RV3428C-RELATED"/>
    <property type="match status" value="1"/>
</dbReference>
<dbReference type="Proteomes" id="UP000029109">
    <property type="component" value="Unassembled WGS sequence"/>
</dbReference>
<dbReference type="PROSITE" id="PS50532">
    <property type="entry name" value="HTH_IS408"/>
    <property type="match status" value="1"/>
</dbReference>
<evidence type="ECO:0000313" key="2">
    <source>
        <dbReference type="EMBL" id="KFI84813.1"/>
    </source>
</evidence>
<reference evidence="2 3" key="1">
    <citation type="submission" date="2014-03" db="EMBL/GenBank/DDBJ databases">
        <title>Genomics of Bifidobacteria.</title>
        <authorList>
            <person name="Ventura M."/>
            <person name="Milani C."/>
            <person name="Lugli G.A."/>
        </authorList>
    </citation>
    <scope>NUCLEOTIDE SEQUENCE [LARGE SCALE GENOMIC DNA]</scope>
    <source>
        <strain evidence="2 3">LMG 21816</strain>
    </source>
</reference>
<sequence length="208" mass="23255">MVRKIQAKLVLRLHAQGLSGRAIARSQGMSRRSVSDVLDAARAVGVGWDDVVGKTDGEVYALLFPGRGERESVYEQPDWARVHRELARVGVTLRILHGEYADGCRRTGKPHMGYDRFCKLYAAYVQKLGVTSRVEHKAGRTIEVDWAGKTLRIVDPVTGDSSTAYLFVAVLPFSRYAFVEPTLDMAQNSWLRAHVAMYEWFGGSTPRL</sequence>
<evidence type="ECO:0000259" key="1">
    <source>
        <dbReference type="PROSITE" id="PS50532"/>
    </source>
</evidence>
<protein>
    <submittedName>
        <fullName evidence="2">Transposase</fullName>
    </submittedName>
</protein>
<dbReference type="AlphaFoldDB" id="A0A7V8HSB0"/>
<dbReference type="PANTHER" id="PTHR35004:SF8">
    <property type="entry name" value="TRANSPOSASE RV3428C-RELATED"/>
    <property type="match status" value="1"/>
</dbReference>
<accession>A0A7V8HSB0</accession>
<feature type="domain" description="HTH IS408-type" evidence="1">
    <location>
        <begin position="7"/>
        <end position="86"/>
    </location>
</feature>
<organism evidence="2 3">
    <name type="scientific">Bifidobacterium pullorum</name>
    <dbReference type="NCBI Taxonomy" id="78448"/>
    <lineage>
        <taxon>Bacteria</taxon>
        <taxon>Bacillati</taxon>
        <taxon>Actinomycetota</taxon>
        <taxon>Actinomycetes</taxon>
        <taxon>Bifidobacteriales</taxon>
        <taxon>Bifidobacteriaceae</taxon>
        <taxon>Bifidobacterium</taxon>
    </lineage>
</organism>
<comment type="caution">
    <text evidence="2">The sequence shown here is derived from an EMBL/GenBank/DDBJ whole genome shotgun (WGS) entry which is preliminary data.</text>
</comment>
<name>A0A7V8HSB0_9BIFI</name>
<proteinExistence type="predicted"/>
<dbReference type="InterPro" id="IPR017895">
    <property type="entry name" value="HTH_IS408/IS1162_type"/>
</dbReference>